<dbReference type="EC" id="3.4.-.-" evidence="8"/>
<dbReference type="OrthoDB" id="9782620at2"/>
<evidence type="ECO:0000256" key="7">
    <source>
        <dbReference type="ARBA" id="ARBA00023239"/>
    </source>
</evidence>
<keyword evidence="10" id="KW-1185">Reference proteome</keyword>
<dbReference type="PANTHER" id="PTHR13604">
    <property type="entry name" value="DC12-RELATED"/>
    <property type="match status" value="1"/>
</dbReference>
<dbReference type="InterPro" id="IPR003738">
    <property type="entry name" value="SRAP"/>
</dbReference>
<gene>
    <name evidence="9" type="ORF">SAMN04488515_0236</name>
</gene>
<organism evidence="9 10">
    <name type="scientific">Cognatiyoonia koreensis</name>
    <dbReference type="NCBI Taxonomy" id="364200"/>
    <lineage>
        <taxon>Bacteria</taxon>
        <taxon>Pseudomonadati</taxon>
        <taxon>Pseudomonadota</taxon>
        <taxon>Alphaproteobacteria</taxon>
        <taxon>Rhodobacterales</taxon>
        <taxon>Paracoccaceae</taxon>
        <taxon>Cognatiyoonia</taxon>
    </lineage>
</organism>
<dbReference type="SUPFAM" id="SSF143081">
    <property type="entry name" value="BB1717-like"/>
    <property type="match status" value="1"/>
</dbReference>
<keyword evidence="5" id="KW-0190">Covalent protein-DNA linkage</keyword>
<keyword evidence="2 8" id="KW-0645">Protease</keyword>
<keyword evidence="4 8" id="KW-0378">Hydrolase</keyword>
<evidence type="ECO:0000256" key="6">
    <source>
        <dbReference type="ARBA" id="ARBA00023125"/>
    </source>
</evidence>
<dbReference type="GO" id="GO:0003697">
    <property type="term" value="F:single-stranded DNA binding"/>
    <property type="evidence" value="ECO:0007669"/>
    <property type="project" value="InterPro"/>
</dbReference>
<dbReference type="AlphaFoldDB" id="A0A1I0MUP4"/>
<evidence type="ECO:0000256" key="1">
    <source>
        <dbReference type="ARBA" id="ARBA00008136"/>
    </source>
</evidence>
<keyword evidence="6" id="KW-0238">DNA-binding</keyword>
<dbReference type="GO" id="GO:0006508">
    <property type="term" value="P:proteolysis"/>
    <property type="evidence" value="ECO:0007669"/>
    <property type="project" value="UniProtKB-KW"/>
</dbReference>
<evidence type="ECO:0000256" key="8">
    <source>
        <dbReference type="RuleBase" id="RU364100"/>
    </source>
</evidence>
<accession>A0A1I0MUP4</accession>
<sequence>MPGRFFLTRPDLLGLDTQPRANIAPGEDVWVQTAKEMRLMRWGMIPVGRTNARGRPVLETIINVRSETLYTKSAFEGLRRAVVPVEGWYEWTGEKRRKTAWAIRPKDGGVLHFAAVYDIWQAPGGTEVAQVATLTCAPSADVRDIHHRMGVILKREDVSVWLGDDQNAAADLMVPYPDGRLSVTPATDVDWTAP</sequence>
<dbReference type="GO" id="GO:0106300">
    <property type="term" value="P:protein-DNA covalent cross-linking repair"/>
    <property type="evidence" value="ECO:0007669"/>
    <property type="project" value="InterPro"/>
</dbReference>
<proteinExistence type="inferred from homology"/>
<dbReference type="Pfam" id="PF02586">
    <property type="entry name" value="SRAP"/>
    <property type="match status" value="1"/>
</dbReference>
<evidence type="ECO:0000313" key="10">
    <source>
        <dbReference type="Proteomes" id="UP000199167"/>
    </source>
</evidence>
<evidence type="ECO:0000256" key="3">
    <source>
        <dbReference type="ARBA" id="ARBA00022763"/>
    </source>
</evidence>
<dbReference type="STRING" id="364200.SAMN04488515_0236"/>
<keyword evidence="7" id="KW-0456">Lyase</keyword>
<dbReference type="GO" id="GO:0016829">
    <property type="term" value="F:lyase activity"/>
    <property type="evidence" value="ECO:0007669"/>
    <property type="project" value="UniProtKB-KW"/>
</dbReference>
<dbReference type="PANTHER" id="PTHR13604:SF0">
    <property type="entry name" value="ABASIC SITE PROCESSING PROTEIN HMCES"/>
    <property type="match status" value="1"/>
</dbReference>
<evidence type="ECO:0000256" key="4">
    <source>
        <dbReference type="ARBA" id="ARBA00022801"/>
    </source>
</evidence>
<dbReference type="GO" id="GO:0008233">
    <property type="term" value="F:peptidase activity"/>
    <property type="evidence" value="ECO:0007669"/>
    <property type="project" value="UniProtKB-KW"/>
</dbReference>
<dbReference type="Gene3D" id="3.90.1680.10">
    <property type="entry name" value="SOS response associated peptidase-like"/>
    <property type="match status" value="1"/>
</dbReference>
<dbReference type="RefSeq" id="WP_089989262.1">
    <property type="nucleotide sequence ID" value="NZ_FOIZ01000001.1"/>
</dbReference>
<reference evidence="9 10" key="1">
    <citation type="submission" date="2016-10" db="EMBL/GenBank/DDBJ databases">
        <authorList>
            <person name="de Groot N.N."/>
        </authorList>
    </citation>
    <scope>NUCLEOTIDE SEQUENCE [LARGE SCALE GENOMIC DNA]</scope>
    <source>
        <strain evidence="9 10">DSM 17925</strain>
    </source>
</reference>
<evidence type="ECO:0000313" key="9">
    <source>
        <dbReference type="EMBL" id="SEV92080.1"/>
    </source>
</evidence>
<dbReference type="InterPro" id="IPR036590">
    <property type="entry name" value="SRAP-like"/>
</dbReference>
<dbReference type="EMBL" id="FOIZ01000001">
    <property type="protein sequence ID" value="SEV92080.1"/>
    <property type="molecule type" value="Genomic_DNA"/>
</dbReference>
<dbReference type="Proteomes" id="UP000199167">
    <property type="component" value="Unassembled WGS sequence"/>
</dbReference>
<keyword evidence="3" id="KW-0227">DNA damage</keyword>
<evidence type="ECO:0000256" key="5">
    <source>
        <dbReference type="ARBA" id="ARBA00023124"/>
    </source>
</evidence>
<name>A0A1I0MUP4_9RHOB</name>
<comment type="similarity">
    <text evidence="1 8">Belongs to the SOS response-associated peptidase family.</text>
</comment>
<protein>
    <recommendedName>
        <fullName evidence="8">Abasic site processing protein</fullName>
        <ecNumber evidence="8">3.4.-.-</ecNumber>
    </recommendedName>
</protein>
<evidence type="ECO:0000256" key="2">
    <source>
        <dbReference type="ARBA" id="ARBA00022670"/>
    </source>
</evidence>